<gene>
    <name evidence="2" type="ORF">AAFF_G00439020</name>
</gene>
<feature type="region of interest" description="Disordered" evidence="1">
    <location>
        <begin position="253"/>
        <end position="286"/>
    </location>
</feature>
<keyword evidence="3" id="KW-1185">Reference proteome</keyword>
<dbReference type="Proteomes" id="UP001221898">
    <property type="component" value="Unassembled WGS sequence"/>
</dbReference>
<dbReference type="AlphaFoldDB" id="A0AAD7S7Q8"/>
<evidence type="ECO:0000256" key="1">
    <source>
        <dbReference type="SAM" id="MobiDB-lite"/>
    </source>
</evidence>
<protein>
    <submittedName>
        <fullName evidence="2">Uncharacterized protein</fullName>
    </submittedName>
</protein>
<proteinExistence type="predicted"/>
<name>A0AAD7S7Q8_9TELE</name>
<sequence>MSDSVSIFQTQVASVLEVLFNVAVVEITKLFDGSCVVSGGNGVSGESTDPKTPRLVRGELRARAESALGNLGKRIRSVGVQVRDPDPDTNEKKWLSDGKASLPSADRGAFFLEGGEHAEGPRIEVGLKCKLASVQWELSPPEAPPINRLENDVGGIQTGLDSAAEGAIEFGADNGERSPFENQLFEEECGTQPTPVKEEPVTQPIPVKEEQLTQHIAAEDGVKVGSEQEPELHVGSTASHAPTKACKLSFHSPQHCTAESPNTEQQPGRGPALAPPSMGGPAYSPPSLTQPAVGGWLEVRKLRPCSVQLVNVLLISSGRARGQAARSRRGVALPRDLRAHQRLHTGKRLCCFTQCANAQEGVTETI</sequence>
<comment type="caution">
    <text evidence="2">The sequence shown here is derived from an EMBL/GenBank/DDBJ whole genome shotgun (WGS) entry which is preliminary data.</text>
</comment>
<evidence type="ECO:0000313" key="2">
    <source>
        <dbReference type="EMBL" id="KAJ8397353.1"/>
    </source>
</evidence>
<reference evidence="2" key="1">
    <citation type="journal article" date="2023" name="Science">
        <title>Genome structures resolve the early diversification of teleost fishes.</title>
        <authorList>
            <person name="Parey E."/>
            <person name="Louis A."/>
            <person name="Montfort J."/>
            <person name="Bouchez O."/>
            <person name="Roques C."/>
            <person name="Iampietro C."/>
            <person name="Lluch J."/>
            <person name="Castinel A."/>
            <person name="Donnadieu C."/>
            <person name="Desvignes T."/>
            <person name="Floi Bucao C."/>
            <person name="Jouanno E."/>
            <person name="Wen M."/>
            <person name="Mejri S."/>
            <person name="Dirks R."/>
            <person name="Jansen H."/>
            <person name="Henkel C."/>
            <person name="Chen W.J."/>
            <person name="Zahm M."/>
            <person name="Cabau C."/>
            <person name="Klopp C."/>
            <person name="Thompson A.W."/>
            <person name="Robinson-Rechavi M."/>
            <person name="Braasch I."/>
            <person name="Lecointre G."/>
            <person name="Bobe J."/>
            <person name="Postlethwait J.H."/>
            <person name="Berthelot C."/>
            <person name="Roest Crollius H."/>
            <person name="Guiguen Y."/>
        </authorList>
    </citation>
    <scope>NUCLEOTIDE SEQUENCE</scope>
    <source>
        <strain evidence="2">NC1722</strain>
    </source>
</reference>
<evidence type="ECO:0000313" key="3">
    <source>
        <dbReference type="Proteomes" id="UP001221898"/>
    </source>
</evidence>
<accession>A0AAD7S7Q8</accession>
<feature type="compositionally biased region" description="Polar residues" evidence="1">
    <location>
        <begin position="253"/>
        <end position="266"/>
    </location>
</feature>
<dbReference type="EMBL" id="JAINUG010000098">
    <property type="protein sequence ID" value="KAJ8397353.1"/>
    <property type="molecule type" value="Genomic_DNA"/>
</dbReference>
<organism evidence="2 3">
    <name type="scientific">Aldrovandia affinis</name>
    <dbReference type="NCBI Taxonomy" id="143900"/>
    <lineage>
        <taxon>Eukaryota</taxon>
        <taxon>Metazoa</taxon>
        <taxon>Chordata</taxon>
        <taxon>Craniata</taxon>
        <taxon>Vertebrata</taxon>
        <taxon>Euteleostomi</taxon>
        <taxon>Actinopterygii</taxon>
        <taxon>Neopterygii</taxon>
        <taxon>Teleostei</taxon>
        <taxon>Notacanthiformes</taxon>
        <taxon>Halosauridae</taxon>
        <taxon>Aldrovandia</taxon>
    </lineage>
</organism>